<sequence>MSAHDEYELPRAKRVPYGFREFALRGQHRHNLAWILLLSPSQSDISFPLKSAKQRSGGEFREFPEPYSNTNTVRYRVASIPHRLRNKNKVMESLDYETMDNQVFRKDGEHRARHSKIILNLVIGAVIGLVAYFIAFMIETIWAARLGLLNLDLPLAARVVLYVASGTASALVAGLLVVFIAPAASGAGVAMVMSNLNGLNVPSLMEVRTLIVKTVGTFLGVASGMPIGPEGPLVHIGAAIASFFTRQHIFKIRLFGREIVLYESHNNWLDFFHSDAERRDFLSSGAAAGLAAAFGAPIGGVLFSLEEASTFWNSMTTWRALLCTTMATFVLTLLHTGGTLGAPGLIKFSELDHMYQVWELAMFSLVAAVCGLLGALFCHVFEFWTTRRPKSVSGKLIEIAIIATACNLLLISPLIFPSFADQGRCFTPPHGNTGDGVWDETVDNKIMRHNCEEGEYNDLLMLMLGNRDNVIKLLMEQTRDQLLVDGWFAFLAGLVAYVSCMAACDVATPAGLFMPGIFIGAAFGSAQGSLMNYLLRMAGAHEAANSMDLGLYALVGATAMLGGIFRSAICLVVVMMEGTSKITYMLPLLLCVSISKSVGNFFNESVYDIQIRVKHVRFLHAPTPPATEEERHTVVADIMSKDVQVVQAVEKVETVMSILRSSTKNGFPVVTTHNVDGRPMHFIKGMVLRHQLLALLEHRHLWANEQCNLPGNCSQPVHDHPRLVPFNDTPETRHAMYQTMVTYFHTSCFYNRASASLPEKVDELEITPSDEACYLDIRPYMNLAPLTVQSNCAVWRAFKYFRTMGLRHLPVTSDDTGALVGILSRQEFMHGH</sequence>
<feature type="transmembrane region" description="Helical" evidence="12">
    <location>
        <begin position="317"/>
        <end position="340"/>
    </location>
</feature>
<evidence type="ECO:0000256" key="11">
    <source>
        <dbReference type="PROSITE-ProRule" id="PRU00703"/>
    </source>
</evidence>
<evidence type="ECO:0000256" key="2">
    <source>
        <dbReference type="ARBA" id="ARBA00009476"/>
    </source>
</evidence>
<evidence type="ECO:0000256" key="6">
    <source>
        <dbReference type="ARBA" id="ARBA00022989"/>
    </source>
</evidence>
<evidence type="ECO:0000313" key="14">
    <source>
        <dbReference type="EMBL" id="KAK3243445.1"/>
    </source>
</evidence>
<evidence type="ECO:0000256" key="7">
    <source>
        <dbReference type="ARBA" id="ARBA00023065"/>
    </source>
</evidence>
<dbReference type="InterPro" id="IPR001807">
    <property type="entry name" value="ClC"/>
</dbReference>
<dbReference type="Pfam" id="PF00654">
    <property type="entry name" value="Voltage_CLC"/>
    <property type="match status" value="1"/>
</dbReference>
<feature type="transmembrane region" description="Helical" evidence="12">
    <location>
        <begin position="511"/>
        <end position="531"/>
    </location>
</feature>
<keyword evidence="8 11" id="KW-0129">CBS domain</keyword>
<evidence type="ECO:0000256" key="4">
    <source>
        <dbReference type="ARBA" id="ARBA00022692"/>
    </source>
</evidence>
<feature type="transmembrane region" description="Helical" evidence="12">
    <location>
        <begin position="396"/>
        <end position="416"/>
    </location>
</feature>
<comment type="caution">
    <text evidence="14">The sequence shown here is derived from an EMBL/GenBank/DDBJ whole genome shotgun (WGS) entry which is preliminary data.</text>
</comment>
<dbReference type="SUPFAM" id="SSF81340">
    <property type="entry name" value="Clc chloride channel"/>
    <property type="match status" value="1"/>
</dbReference>
<protein>
    <recommendedName>
        <fullName evidence="12">Chloride channel protein</fullName>
    </recommendedName>
</protein>
<dbReference type="GO" id="GO:0005254">
    <property type="term" value="F:chloride channel activity"/>
    <property type="evidence" value="ECO:0007669"/>
    <property type="project" value="UniProtKB-UniRule"/>
</dbReference>
<dbReference type="Proteomes" id="UP001190700">
    <property type="component" value="Unassembled WGS sequence"/>
</dbReference>
<dbReference type="EMBL" id="LGRX02032847">
    <property type="protein sequence ID" value="KAK3243445.1"/>
    <property type="molecule type" value="Genomic_DNA"/>
</dbReference>
<feature type="transmembrane region" description="Helical" evidence="12">
    <location>
        <begin position="360"/>
        <end position="384"/>
    </location>
</feature>
<dbReference type="SUPFAM" id="SSF54631">
    <property type="entry name" value="CBS-domain pair"/>
    <property type="match status" value="1"/>
</dbReference>
<dbReference type="PRINTS" id="PR00762">
    <property type="entry name" value="CLCHANNEL"/>
</dbReference>
<dbReference type="GO" id="GO:0016020">
    <property type="term" value="C:membrane"/>
    <property type="evidence" value="ECO:0007669"/>
    <property type="project" value="UniProtKB-SubCell"/>
</dbReference>
<name>A0AAE0EY88_9CHLO</name>
<feature type="transmembrane region" description="Helical" evidence="12">
    <location>
        <begin position="281"/>
        <end position="305"/>
    </location>
</feature>
<proteinExistence type="inferred from homology"/>
<dbReference type="InterPro" id="IPR014743">
    <property type="entry name" value="Cl-channel_core"/>
</dbReference>
<evidence type="ECO:0000256" key="9">
    <source>
        <dbReference type="ARBA" id="ARBA00023136"/>
    </source>
</evidence>
<reference evidence="14 15" key="1">
    <citation type="journal article" date="2015" name="Genome Biol. Evol.">
        <title>Comparative Genomics of a Bacterivorous Green Alga Reveals Evolutionary Causalities and Consequences of Phago-Mixotrophic Mode of Nutrition.</title>
        <authorList>
            <person name="Burns J.A."/>
            <person name="Paasch A."/>
            <person name="Narechania A."/>
            <person name="Kim E."/>
        </authorList>
    </citation>
    <scope>NUCLEOTIDE SEQUENCE [LARGE SCALE GENOMIC DNA]</scope>
    <source>
        <strain evidence="14 15">PLY_AMNH</strain>
    </source>
</reference>
<keyword evidence="6 12" id="KW-1133">Transmembrane helix</keyword>
<evidence type="ECO:0000256" key="8">
    <source>
        <dbReference type="ARBA" id="ARBA00023122"/>
    </source>
</evidence>
<keyword evidence="10 12" id="KW-0868">Chloride</keyword>
<organism evidence="14 15">
    <name type="scientific">Cymbomonas tetramitiformis</name>
    <dbReference type="NCBI Taxonomy" id="36881"/>
    <lineage>
        <taxon>Eukaryota</taxon>
        <taxon>Viridiplantae</taxon>
        <taxon>Chlorophyta</taxon>
        <taxon>Pyramimonadophyceae</taxon>
        <taxon>Pyramimonadales</taxon>
        <taxon>Pyramimonadaceae</taxon>
        <taxon>Cymbomonas</taxon>
    </lineage>
</organism>
<evidence type="ECO:0000259" key="13">
    <source>
        <dbReference type="PROSITE" id="PS51371"/>
    </source>
</evidence>
<evidence type="ECO:0000313" key="15">
    <source>
        <dbReference type="Proteomes" id="UP001190700"/>
    </source>
</evidence>
<dbReference type="Pfam" id="PF00571">
    <property type="entry name" value="CBS"/>
    <property type="match status" value="2"/>
</dbReference>
<evidence type="ECO:0000256" key="5">
    <source>
        <dbReference type="ARBA" id="ARBA00022737"/>
    </source>
</evidence>
<feature type="transmembrane region" description="Helical" evidence="12">
    <location>
        <begin position="551"/>
        <end position="575"/>
    </location>
</feature>
<dbReference type="PANTHER" id="PTHR11689:SF161">
    <property type="entry name" value="CHLORIDE CHANNEL PROTEIN"/>
    <property type="match status" value="1"/>
</dbReference>
<dbReference type="Gene3D" id="3.10.580.10">
    <property type="entry name" value="CBS-domain"/>
    <property type="match status" value="2"/>
</dbReference>
<gene>
    <name evidence="14" type="ORF">CYMTET_46894</name>
</gene>
<feature type="domain" description="CBS" evidence="13">
    <location>
        <begin position="781"/>
        <end position="832"/>
    </location>
</feature>
<dbReference type="CDD" id="cd04591">
    <property type="entry name" value="CBS_pair_voltage-gated_CLC_euk_bac"/>
    <property type="match status" value="1"/>
</dbReference>
<dbReference type="Gene3D" id="1.10.3080.10">
    <property type="entry name" value="Clc chloride channel"/>
    <property type="match status" value="1"/>
</dbReference>
<feature type="transmembrane region" description="Helical" evidence="12">
    <location>
        <begin position="117"/>
        <end position="138"/>
    </location>
</feature>
<keyword evidence="7 12" id="KW-0406">Ion transport</keyword>
<evidence type="ECO:0000256" key="1">
    <source>
        <dbReference type="ARBA" id="ARBA00004141"/>
    </source>
</evidence>
<accession>A0AAE0EY88</accession>
<keyword evidence="15" id="KW-1185">Reference proteome</keyword>
<keyword evidence="9 12" id="KW-0472">Membrane</keyword>
<comment type="caution">
    <text evidence="12">Lacks conserved residue(s) required for the propagation of feature annotation.</text>
</comment>
<comment type="similarity">
    <text evidence="2 12">Belongs to the chloride channel (TC 2.A.49) family.</text>
</comment>
<evidence type="ECO:0000256" key="12">
    <source>
        <dbReference type="RuleBase" id="RU361221"/>
    </source>
</evidence>
<dbReference type="SMART" id="SM00116">
    <property type="entry name" value="CBS"/>
    <property type="match status" value="2"/>
</dbReference>
<comment type="subcellular location">
    <subcellularLocation>
        <location evidence="1 12">Membrane</location>
        <topology evidence="1 12">Multi-pass membrane protein</topology>
    </subcellularLocation>
</comment>
<dbReference type="InterPro" id="IPR046342">
    <property type="entry name" value="CBS_dom_sf"/>
</dbReference>
<dbReference type="AlphaFoldDB" id="A0AAE0EY88"/>
<keyword evidence="4 12" id="KW-0812">Transmembrane</keyword>
<keyword evidence="3 12" id="KW-0813">Transport</keyword>
<feature type="transmembrane region" description="Helical" evidence="12">
    <location>
        <begin position="486"/>
        <end position="504"/>
    </location>
</feature>
<dbReference type="InterPro" id="IPR000644">
    <property type="entry name" value="CBS_dom"/>
</dbReference>
<evidence type="ECO:0000256" key="10">
    <source>
        <dbReference type="ARBA" id="ARBA00023214"/>
    </source>
</evidence>
<dbReference type="InterPro" id="IPR051280">
    <property type="entry name" value="Cl-channel/antiporter"/>
</dbReference>
<dbReference type="PANTHER" id="PTHR11689">
    <property type="entry name" value="CHLORIDE CHANNEL PROTEIN CLC FAMILY MEMBER"/>
    <property type="match status" value="1"/>
</dbReference>
<keyword evidence="5" id="KW-0677">Repeat</keyword>
<dbReference type="PROSITE" id="PS51371">
    <property type="entry name" value="CBS"/>
    <property type="match status" value="1"/>
</dbReference>
<evidence type="ECO:0000256" key="3">
    <source>
        <dbReference type="ARBA" id="ARBA00022448"/>
    </source>
</evidence>